<reference evidence="3" key="1">
    <citation type="submission" date="2024-05" db="EMBL/GenBank/DDBJ databases">
        <authorList>
            <person name="Cai S.Y."/>
            <person name="Jin L.M."/>
            <person name="Li H.R."/>
        </authorList>
    </citation>
    <scope>NUCLEOTIDE SEQUENCE</scope>
    <source>
        <strain evidence="3">A5-74</strain>
    </source>
</reference>
<dbReference type="InterPro" id="IPR011991">
    <property type="entry name" value="ArsR-like_HTH"/>
</dbReference>
<comment type="similarity">
    <text evidence="1">Belongs to the ROK (NagC/XylR) family.</text>
</comment>
<feature type="domain" description="DUF7343" evidence="2">
    <location>
        <begin position="17"/>
        <end position="74"/>
    </location>
</feature>
<dbReference type="SUPFAM" id="SSF46785">
    <property type="entry name" value="Winged helix' DNA-binding domain"/>
    <property type="match status" value="1"/>
</dbReference>
<proteinExistence type="inferred from homology"/>
<organism evidence="3">
    <name type="scientific">Nakamurella sp. A5-74</name>
    <dbReference type="NCBI Taxonomy" id="3158264"/>
    <lineage>
        <taxon>Bacteria</taxon>
        <taxon>Bacillati</taxon>
        <taxon>Actinomycetota</taxon>
        <taxon>Actinomycetes</taxon>
        <taxon>Nakamurellales</taxon>
        <taxon>Nakamurellaceae</taxon>
        <taxon>Nakamurella</taxon>
    </lineage>
</organism>
<dbReference type="Gene3D" id="3.30.420.40">
    <property type="match status" value="2"/>
</dbReference>
<evidence type="ECO:0000256" key="1">
    <source>
        <dbReference type="ARBA" id="ARBA00006479"/>
    </source>
</evidence>
<dbReference type="PANTHER" id="PTHR18964:SF173">
    <property type="entry name" value="GLUCOKINASE"/>
    <property type="match status" value="1"/>
</dbReference>
<protein>
    <submittedName>
        <fullName evidence="3">ROK family transcriptional regulator</fullName>
    </submittedName>
</protein>
<dbReference type="Pfam" id="PF00480">
    <property type="entry name" value="ROK"/>
    <property type="match status" value="1"/>
</dbReference>
<dbReference type="InterPro" id="IPR000600">
    <property type="entry name" value="ROK"/>
</dbReference>
<sequence length="397" mass="40819">MNSSASAPGSQSGLRESNRLRVVQALQTHGAMTQVEIAGTTGLSPATVSNLVKDLDAADAVVLEPSIRNGRRAVLVSLPRARELLAGIAFGDRDVRVAIGTGPRELTGSHRMPLPPEHRADEGMERAAELLLDLIDTAGMTRADISALTIGVPAPINSATGRVGADDILPGWSGVDVGREMRTLLGAPVLVENTANLAAVGELKLGALQGVETGVYLKISHGVGAGLIIGGELFRGSAGTAGEIGHLTIDERGPVCRCGNRGCLETYVGSRAFQDALVRTHGTLTLRDVVTRVGRGDAACHRVIEDAGRYLGMAVAGLVNLINPEVVVLGGQLSRVADVVLGPMRAALDRCAVPSAAAAVDLRASTLEANADIIGALALSEIASSSAASAPARTSDR</sequence>
<gene>
    <name evidence="3" type="ORF">ABLG96_06525</name>
</gene>
<dbReference type="PANTHER" id="PTHR18964">
    <property type="entry name" value="ROK (REPRESSOR, ORF, KINASE) FAMILY"/>
    <property type="match status" value="1"/>
</dbReference>
<dbReference type="CDD" id="cd00090">
    <property type="entry name" value="HTH_ARSR"/>
    <property type="match status" value="1"/>
</dbReference>
<dbReference type="AlphaFoldDB" id="A0AAU8DUA6"/>
<dbReference type="EMBL" id="CP159218">
    <property type="protein sequence ID" value="XCG64954.1"/>
    <property type="molecule type" value="Genomic_DNA"/>
</dbReference>
<dbReference type="InterPro" id="IPR043129">
    <property type="entry name" value="ATPase_NBD"/>
</dbReference>
<name>A0AAU8DUA6_9ACTN</name>
<dbReference type="Pfam" id="PF24034">
    <property type="entry name" value="DUF7343"/>
    <property type="match status" value="1"/>
</dbReference>
<dbReference type="Gene3D" id="1.10.10.10">
    <property type="entry name" value="Winged helix-like DNA-binding domain superfamily/Winged helix DNA-binding domain"/>
    <property type="match status" value="1"/>
</dbReference>
<accession>A0AAU8DUA6</accession>
<evidence type="ECO:0000313" key="3">
    <source>
        <dbReference type="EMBL" id="XCG64954.1"/>
    </source>
</evidence>
<dbReference type="InterPro" id="IPR036388">
    <property type="entry name" value="WH-like_DNA-bd_sf"/>
</dbReference>
<dbReference type="SUPFAM" id="SSF53067">
    <property type="entry name" value="Actin-like ATPase domain"/>
    <property type="match status" value="1"/>
</dbReference>
<dbReference type="RefSeq" id="WP_353650565.1">
    <property type="nucleotide sequence ID" value="NZ_CP159218.1"/>
</dbReference>
<evidence type="ECO:0000259" key="2">
    <source>
        <dbReference type="Pfam" id="PF24034"/>
    </source>
</evidence>
<dbReference type="InterPro" id="IPR055767">
    <property type="entry name" value="DUF7343"/>
</dbReference>
<dbReference type="PROSITE" id="PS01125">
    <property type="entry name" value="ROK"/>
    <property type="match status" value="1"/>
</dbReference>
<dbReference type="InterPro" id="IPR049874">
    <property type="entry name" value="ROK_cs"/>
</dbReference>
<dbReference type="InterPro" id="IPR036390">
    <property type="entry name" value="WH_DNA-bd_sf"/>
</dbReference>